<dbReference type="Ensembl" id="ENSMMDT00005055286.1">
    <property type="protein sequence ID" value="ENSMMDP00005054239.1"/>
    <property type="gene ID" value="ENSMMDG00005024350.1"/>
</dbReference>
<dbReference type="PROSITE" id="PS51420">
    <property type="entry name" value="RHO"/>
    <property type="match status" value="1"/>
</dbReference>
<dbReference type="SMART" id="SM00174">
    <property type="entry name" value="RHO"/>
    <property type="match status" value="1"/>
</dbReference>
<dbReference type="Proteomes" id="UP000472263">
    <property type="component" value="Chromosome 19"/>
</dbReference>
<dbReference type="AlphaFoldDB" id="A0A668AW45"/>
<dbReference type="PRINTS" id="PR00449">
    <property type="entry name" value="RASTRNSFRMNG"/>
</dbReference>
<dbReference type="PROSITE" id="PS51419">
    <property type="entry name" value="RAB"/>
    <property type="match status" value="1"/>
</dbReference>
<reference evidence="3" key="3">
    <citation type="submission" date="2025-09" db="UniProtKB">
        <authorList>
            <consortium name="Ensembl"/>
        </authorList>
    </citation>
    <scope>IDENTIFICATION</scope>
</reference>
<dbReference type="GO" id="GO:0003924">
    <property type="term" value="F:GTPase activity"/>
    <property type="evidence" value="ECO:0007669"/>
    <property type="project" value="InterPro"/>
</dbReference>
<sequence>MNFPYTDVIIICFSVACPLSYEAVKTKWHPEVTHHCPEVPVLLVGTKRDLRDSQVVLEKLGEQDQTVVTQQQGTALAREIHAVRYLECAAINQEGINEVFDEAAHAFLHHQQFKKPCVLF</sequence>
<dbReference type="InterPro" id="IPR001806">
    <property type="entry name" value="Small_GTPase"/>
</dbReference>
<keyword evidence="4" id="KW-1185">Reference proteome</keyword>
<organism evidence="3 4">
    <name type="scientific">Myripristis murdjan</name>
    <name type="common">pinecone soldierfish</name>
    <dbReference type="NCBI Taxonomy" id="586833"/>
    <lineage>
        <taxon>Eukaryota</taxon>
        <taxon>Metazoa</taxon>
        <taxon>Chordata</taxon>
        <taxon>Craniata</taxon>
        <taxon>Vertebrata</taxon>
        <taxon>Euteleostomi</taxon>
        <taxon>Actinopterygii</taxon>
        <taxon>Neopterygii</taxon>
        <taxon>Teleostei</taxon>
        <taxon>Neoteleostei</taxon>
        <taxon>Acanthomorphata</taxon>
        <taxon>Holocentriformes</taxon>
        <taxon>Holocentridae</taxon>
        <taxon>Myripristis</taxon>
    </lineage>
</organism>
<reference evidence="3" key="2">
    <citation type="submission" date="2025-08" db="UniProtKB">
        <authorList>
            <consortium name="Ensembl"/>
        </authorList>
    </citation>
    <scope>IDENTIFICATION</scope>
</reference>
<keyword evidence="1" id="KW-0547">Nucleotide-binding</keyword>
<dbReference type="SUPFAM" id="SSF52540">
    <property type="entry name" value="P-loop containing nucleoside triphosphate hydrolases"/>
    <property type="match status" value="1"/>
</dbReference>
<evidence type="ECO:0000313" key="4">
    <source>
        <dbReference type="Proteomes" id="UP000472263"/>
    </source>
</evidence>
<name>A0A668AW45_9TELE</name>
<dbReference type="PANTHER" id="PTHR24072">
    <property type="entry name" value="RHO FAMILY GTPASE"/>
    <property type="match status" value="1"/>
</dbReference>
<dbReference type="PROSITE" id="PS51421">
    <property type="entry name" value="RAS"/>
    <property type="match status" value="1"/>
</dbReference>
<dbReference type="GeneTree" id="ENSGT00940000155158"/>
<keyword evidence="2" id="KW-0342">GTP-binding</keyword>
<dbReference type="Gene3D" id="3.40.50.300">
    <property type="entry name" value="P-loop containing nucleotide triphosphate hydrolases"/>
    <property type="match status" value="1"/>
</dbReference>
<gene>
    <name evidence="3" type="primary">RHOG</name>
</gene>
<dbReference type="InterPro" id="IPR003578">
    <property type="entry name" value="Small_GTPase_Rho"/>
</dbReference>
<dbReference type="GO" id="GO:0005525">
    <property type="term" value="F:GTP binding"/>
    <property type="evidence" value="ECO:0007669"/>
    <property type="project" value="UniProtKB-KW"/>
</dbReference>
<dbReference type="Pfam" id="PF00071">
    <property type="entry name" value="Ras"/>
    <property type="match status" value="1"/>
</dbReference>
<proteinExistence type="predicted"/>
<dbReference type="GO" id="GO:0007264">
    <property type="term" value="P:small GTPase-mediated signal transduction"/>
    <property type="evidence" value="ECO:0007669"/>
    <property type="project" value="InterPro"/>
</dbReference>
<reference evidence="3" key="1">
    <citation type="submission" date="2019-06" db="EMBL/GenBank/DDBJ databases">
        <authorList>
            <consortium name="Wellcome Sanger Institute Data Sharing"/>
        </authorList>
    </citation>
    <scope>NUCLEOTIDE SEQUENCE [LARGE SCALE GENOMIC DNA]</scope>
</reference>
<dbReference type="InterPro" id="IPR027417">
    <property type="entry name" value="P-loop_NTPase"/>
</dbReference>
<protein>
    <submittedName>
        <fullName evidence="3">Ras homolog family member G</fullName>
    </submittedName>
</protein>
<evidence type="ECO:0000313" key="3">
    <source>
        <dbReference type="Ensembl" id="ENSMMDP00005054239.1"/>
    </source>
</evidence>
<accession>A0A668AW45</accession>
<evidence type="ECO:0000256" key="2">
    <source>
        <dbReference type="ARBA" id="ARBA00023134"/>
    </source>
</evidence>
<evidence type="ECO:0000256" key="1">
    <source>
        <dbReference type="ARBA" id="ARBA00022741"/>
    </source>
</evidence>
<dbReference type="InParanoid" id="A0A668AW45"/>